<dbReference type="Proteomes" id="UP000068382">
    <property type="component" value="Unassembled WGS sequence"/>
</dbReference>
<keyword evidence="3" id="KW-1185">Reference proteome</keyword>
<reference evidence="2 3" key="1">
    <citation type="submission" date="2015-12" db="EMBL/GenBank/DDBJ databases">
        <title>Genome sequence of the marine Rhodobacteraceae strain O3.65, Candidatus Tritonibacter horizontis.</title>
        <authorList>
            <person name="Poehlein A."/>
            <person name="Giebel H.A."/>
            <person name="Voget S."/>
            <person name="Brinkhoff T."/>
        </authorList>
    </citation>
    <scope>NUCLEOTIDE SEQUENCE [LARGE SCALE GENOMIC DNA]</scope>
    <source>
        <strain evidence="2 3">O3.65</strain>
    </source>
</reference>
<dbReference type="OrthoDB" id="9815592at2"/>
<accession>A0A132C0D2</accession>
<dbReference type="EC" id="2.3.1.18" evidence="2"/>
<gene>
    <name evidence="2" type="primary">lacA</name>
    <name evidence="2" type="ORF">TRIHO_15800</name>
</gene>
<evidence type="ECO:0000313" key="2">
    <source>
        <dbReference type="EMBL" id="KUP93557.1"/>
    </source>
</evidence>
<dbReference type="InterPro" id="IPR051159">
    <property type="entry name" value="Hexapeptide_acetyltransf"/>
</dbReference>
<dbReference type="RefSeq" id="WP_068241826.1">
    <property type="nucleotide sequence ID" value="NZ_LPUY01000049.1"/>
</dbReference>
<evidence type="ECO:0000313" key="3">
    <source>
        <dbReference type="Proteomes" id="UP000068382"/>
    </source>
</evidence>
<evidence type="ECO:0000259" key="1">
    <source>
        <dbReference type="Pfam" id="PF05050"/>
    </source>
</evidence>
<comment type="caution">
    <text evidence="2">The sequence shown here is derived from an EMBL/GenBank/DDBJ whole genome shotgun (WGS) entry which is preliminary data.</text>
</comment>
<keyword evidence="2" id="KW-0012">Acyltransferase</keyword>
<organism evidence="2 3">
    <name type="scientific">Tritonibacter horizontis</name>
    <dbReference type="NCBI Taxonomy" id="1768241"/>
    <lineage>
        <taxon>Bacteria</taxon>
        <taxon>Pseudomonadati</taxon>
        <taxon>Pseudomonadota</taxon>
        <taxon>Alphaproteobacteria</taxon>
        <taxon>Rhodobacterales</taxon>
        <taxon>Paracoccaceae</taxon>
        <taxon>Tritonibacter</taxon>
    </lineage>
</organism>
<dbReference type="Gene3D" id="3.40.50.150">
    <property type="entry name" value="Vaccinia Virus protein VP39"/>
    <property type="match status" value="1"/>
</dbReference>
<protein>
    <submittedName>
        <fullName evidence="2">Galactoside O-acetyltransferase</fullName>
        <ecNumber evidence="2">2.3.1.18</ecNumber>
    </submittedName>
</protein>
<proteinExistence type="predicted"/>
<dbReference type="Gene3D" id="2.160.10.10">
    <property type="entry name" value="Hexapeptide repeat proteins"/>
    <property type="match status" value="1"/>
</dbReference>
<dbReference type="AlphaFoldDB" id="A0A132C0D2"/>
<dbReference type="PANTHER" id="PTHR23416:SF78">
    <property type="entry name" value="LIPOPOLYSACCHARIDE BIOSYNTHESIS O-ACETYL TRANSFERASE WBBJ-RELATED"/>
    <property type="match status" value="1"/>
</dbReference>
<sequence>MKLIETLTQIPADCALDVHPSVTVDKSEIIFKARNCSLEIAEGCHFRALHLYFLSDNTHVKIGRGTLCRSSFWANLSGRGRSITVGEHCLFASVKLRTSDNHHIIDRESGEMINPAADIMIGDHVWIAEDVLVLKGSNIGSGSVVGAKSLVNNTIPENCLVAGTPAKVLRRNIDWRYSAANINPVEQPFPIAPETAAAPQHLQKAQKMQPSSAPRKETKTIPFSVGVYWQKLRRHLAPELVERGDHLAAAHWPHEDGPDVRQKVRFMKDLLSGKSEIALKGGRFRFGQLYDLTVQLEEILCNVQYNFETDSKAPFIIDAGGCYGVASYLFNRRHPTAEILTFEPNPANAAILRENIDRIGMNTVTLCEAAVGIQEDVVEFYAASSMPMGSSLLPRLDPQNHEIQSVMVQQVNLADRIANRTVDFLKLDVEGVEYKIIEALDGRMDNIRNMFIELHFGPGLPKSNLTHLLEILDRNGFDHMITRAGNASPPHPLMASGTVWRGSLNLWARRT</sequence>
<keyword evidence="2" id="KW-0808">Transferase</keyword>
<dbReference type="CDD" id="cd04647">
    <property type="entry name" value="LbH_MAT_like"/>
    <property type="match status" value="1"/>
</dbReference>
<dbReference type="SUPFAM" id="SSF51161">
    <property type="entry name" value="Trimeric LpxA-like enzymes"/>
    <property type="match status" value="1"/>
</dbReference>
<dbReference type="InterPro" id="IPR006342">
    <property type="entry name" value="FkbM_mtfrase"/>
</dbReference>
<dbReference type="GO" id="GO:0008870">
    <property type="term" value="F:galactoside O-acetyltransferase activity"/>
    <property type="evidence" value="ECO:0007669"/>
    <property type="project" value="UniProtKB-EC"/>
</dbReference>
<dbReference type="EMBL" id="LPUY01000049">
    <property type="protein sequence ID" value="KUP93557.1"/>
    <property type="molecule type" value="Genomic_DNA"/>
</dbReference>
<dbReference type="Pfam" id="PF05050">
    <property type="entry name" value="Methyltransf_21"/>
    <property type="match status" value="1"/>
</dbReference>
<dbReference type="InterPro" id="IPR011004">
    <property type="entry name" value="Trimer_LpxA-like_sf"/>
</dbReference>
<feature type="domain" description="Methyltransferase FkbM" evidence="1">
    <location>
        <begin position="318"/>
        <end position="477"/>
    </location>
</feature>
<dbReference type="InterPro" id="IPR029063">
    <property type="entry name" value="SAM-dependent_MTases_sf"/>
</dbReference>
<dbReference type="NCBIfam" id="TIGR01444">
    <property type="entry name" value="fkbM_fam"/>
    <property type="match status" value="1"/>
</dbReference>
<dbReference type="SUPFAM" id="SSF53335">
    <property type="entry name" value="S-adenosyl-L-methionine-dependent methyltransferases"/>
    <property type="match status" value="1"/>
</dbReference>
<name>A0A132C0D2_9RHOB</name>
<dbReference type="PANTHER" id="PTHR23416">
    <property type="entry name" value="SIALIC ACID SYNTHASE-RELATED"/>
    <property type="match status" value="1"/>
</dbReference>